<dbReference type="SUPFAM" id="SSF56281">
    <property type="entry name" value="Metallo-hydrolase/oxidoreductase"/>
    <property type="match status" value="1"/>
</dbReference>
<dbReference type="Gene3D" id="3.60.15.10">
    <property type="entry name" value="Ribonuclease Z/Hydroxyacylglutathione hydrolase-like"/>
    <property type="match status" value="1"/>
</dbReference>
<evidence type="ECO:0000313" key="1">
    <source>
        <dbReference type="EMBL" id="MDD2179180.1"/>
    </source>
</evidence>
<evidence type="ECO:0008006" key="3">
    <source>
        <dbReference type="Google" id="ProtNLM"/>
    </source>
</evidence>
<dbReference type="InterPro" id="IPR036866">
    <property type="entry name" value="RibonucZ/Hydroxyglut_hydro"/>
</dbReference>
<protein>
    <recommendedName>
        <fullName evidence="3">Glyoxylase, beta-lactamase superfamily II</fullName>
    </recommendedName>
</protein>
<evidence type="ECO:0000313" key="2">
    <source>
        <dbReference type="Proteomes" id="UP001148932"/>
    </source>
</evidence>
<keyword evidence="2" id="KW-1185">Reference proteome</keyword>
<sequence length="197" mass="21865">MSYLLADLDTRECVLLDARGSDVALLKAMLQEHHLHLCWLLRTHEHDAFLPCESAALDALGAPRIQQVVSAKANPQGCETSALMFGNELLRVIPTPGHTAGCVSYLWRDRLFCGDLLSVDACPHQLRPALPEALWESATRQVFTLPGETLLFCSHAKQGRAVSNVLEQRRWHPWFGGCTRDEFLARVRAPTADANAL</sequence>
<organism evidence="1 2">
    <name type="scientific">Acidovorax benzenivorans</name>
    <dbReference type="NCBI Taxonomy" id="2987520"/>
    <lineage>
        <taxon>Bacteria</taxon>
        <taxon>Pseudomonadati</taxon>
        <taxon>Pseudomonadota</taxon>
        <taxon>Betaproteobacteria</taxon>
        <taxon>Burkholderiales</taxon>
        <taxon>Comamonadaceae</taxon>
        <taxon>Acidovorax</taxon>
    </lineage>
</organism>
<comment type="caution">
    <text evidence="1">The sequence shown here is derived from an EMBL/GenBank/DDBJ whole genome shotgun (WGS) entry which is preliminary data.</text>
</comment>
<dbReference type="InterPro" id="IPR051682">
    <property type="entry name" value="Mito_Persulfide_Diox"/>
</dbReference>
<dbReference type="PANTHER" id="PTHR43084:SF1">
    <property type="entry name" value="PERSULFIDE DIOXYGENASE ETHE1, MITOCHONDRIAL"/>
    <property type="match status" value="1"/>
</dbReference>
<dbReference type="RefSeq" id="WP_274112292.1">
    <property type="nucleotide sequence ID" value="NZ_JAPCKI010000010.1"/>
</dbReference>
<dbReference type="PANTHER" id="PTHR43084">
    <property type="entry name" value="PERSULFIDE DIOXYGENASE ETHE1"/>
    <property type="match status" value="1"/>
</dbReference>
<accession>A0ABT5RZR7</accession>
<proteinExistence type="predicted"/>
<dbReference type="EMBL" id="JAPCKI010000010">
    <property type="protein sequence ID" value="MDD2179180.1"/>
    <property type="molecule type" value="Genomic_DNA"/>
</dbReference>
<name>A0ABT5RZR7_9BURK</name>
<reference evidence="1" key="1">
    <citation type="submission" date="2022-10" db="EMBL/GenBank/DDBJ databases">
        <title>Description of microaerobic benzene degrading bacteria.</title>
        <authorList>
            <person name="Bedics A."/>
            <person name="Tancsics A."/>
            <person name="Banerjee S."/>
        </authorList>
    </citation>
    <scope>NUCLEOTIDE SEQUENCE</scope>
    <source>
        <strain evidence="1">D2M1</strain>
    </source>
</reference>
<dbReference type="Proteomes" id="UP001148932">
    <property type="component" value="Unassembled WGS sequence"/>
</dbReference>
<gene>
    <name evidence="1" type="ORF">OIN59_17220</name>
</gene>